<dbReference type="SUPFAM" id="SSF63829">
    <property type="entry name" value="Calcium-dependent phosphotriesterase"/>
    <property type="match status" value="1"/>
</dbReference>
<dbReference type="Pfam" id="PF08450">
    <property type="entry name" value="SGL"/>
    <property type="match status" value="1"/>
</dbReference>
<dbReference type="PANTHER" id="PTHR47064">
    <property type="entry name" value="PUTATIVE (AFU_ORTHOLOGUE AFUA_1G08990)-RELATED"/>
    <property type="match status" value="1"/>
</dbReference>
<accession>A0ABR4BT12</accession>
<name>A0ABR4BT12_9HELO</name>
<sequence>MLILARAATCSLQTFPSRPTFHFFKNREPLLPNAVWRWDPQLYRILPVMSKNDIGIPNGIGVNSESNKLYVTDTGSTIMFGTGAGSNSTSPATYGFDLDINMRPVNKKLFGNAREGLADGLKVDDQGRIWTGEFEGVTVRNREGKVLGLLNSEYFQMVNVATHLANFALASDKLVLLAVDRLWTVQLNQTVTSRSKYEI</sequence>
<dbReference type="Proteomes" id="UP001595075">
    <property type="component" value="Unassembled WGS sequence"/>
</dbReference>
<reference evidence="2 3" key="1">
    <citation type="journal article" date="2024" name="Commun. Biol.">
        <title>Comparative genomic analysis of thermophilic fungi reveals convergent evolutionary adaptations and gene losses.</title>
        <authorList>
            <person name="Steindorff A.S."/>
            <person name="Aguilar-Pontes M.V."/>
            <person name="Robinson A.J."/>
            <person name="Andreopoulos B."/>
            <person name="LaButti K."/>
            <person name="Kuo A."/>
            <person name="Mondo S."/>
            <person name="Riley R."/>
            <person name="Otillar R."/>
            <person name="Haridas S."/>
            <person name="Lipzen A."/>
            <person name="Grimwood J."/>
            <person name="Schmutz J."/>
            <person name="Clum A."/>
            <person name="Reid I.D."/>
            <person name="Moisan M.C."/>
            <person name="Butler G."/>
            <person name="Nguyen T.T.M."/>
            <person name="Dewar K."/>
            <person name="Conant G."/>
            <person name="Drula E."/>
            <person name="Henrissat B."/>
            <person name="Hansel C."/>
            <person name="Singer S."/>
            <person name="Hutchinson M.I."/>
            <person name="de Vries R.P."/>
            <person name="Natvig D.O."/>
            <person name="Powell A.J."/>
            <person name="Tsang A."/>
            <person name="Grigoriev I.V."/>
        </authorList>
    </citation>
    <scope>NUCLEOTIDE SEQUENCE [LARGE SCALE GENOMIC DNA]</scope>
    <source>
        <strain evidence="2 3">CBS 494.80</strain>
    </source>
</reference>
<comment type="caution">
    <text evidence="2">The sequence shown here is derived from an EMBL/GenBank/DDBJ whole genome shotgun (WGS) entry which is preliminary data.</text>
</comment>
<proteinExistence type="predicted"/>
<dbReference type="InterPro" id="IPR052988">
    <property type="entry name" value="Oryzine_lactonohydrolase"/>
</dbReference>
<dbReference type="InterPro" id="IPR011042">
    <property type="entry name" value="6-blade_b-propeller_TolB-like"/>
</dbReference>
<evidence type="ECO:0000259" key="1">
    <source>
        <dbReference type="Pfam" id="PF08450"/>
    </source>
</evidence>
<dbReference type="Gene3D" id="2.120.10.30">
    <property type="entry name" value="TolB, C-terminal domain"/>
    <property type="match status" value="1"/>
</dbReference>
<evidence type="ECO:0000313" key="3">
    <source>
        <dbReference type="Proteomes" id="UP001595075"/>
    </source>
</evidence>
<dbReference type="InterPro" id="IPR013658">
    <property type="entry name" value="SGL"/>
</dbReference>
<keyword evidence="3" id="KW-1185">Reference proteome</keyword>
<evidence type="ECO:0000313" key="2">
    <source>
        <dbReference type="EMBL" id="KAL2060774.1"/>
    </source>
</evidence>
<gene>
    <name evidence="2" type="ORF">VTL71DRAFT_9416</name>
</gene>
<organism evidence="2 3">
    <name type="scientific">Oculimacula yallundae</name>
    <dbReference type="NCBI Taxonomy" id="86028"/>
    <lineage>
        <taxon>Eukaryota</taxon>
        <taxon>Fungi</taxon>
        <taxon>Dikarya</taxon>
        <taxon>Ascomycota</taxon>
        <taxon>Pezizomycotina</taxon>
        <taxon>Leotiomycetes</taxon>
        <taxon>Helotiales</taxon>
        <taxon>Ploettnerulaceae</taxon>
        <taxon>Oculimacula</taxon>
    </lineage>
</organism>
<feature type="domain" description="SMP-30/Gluconolactonase/LRE-like region" evidence="1">
    <location>
        <begin position="29"/>
        <end position="146"/>
    </location>
</feature>
<dbReference type="PANTHER" id="PTHR47064:SF2">
    <property type="entry name" value="SMP-30_GLUCONOLACTONASE_LRE-LIKE REGION DOMAIN-CONTAINING PROTEIN-RELATED"/>
    <property type="match status" value="1"/>
</dbReference>
<protein>
    <recommendedName>
        <fullName evidence="1">SMP-30/Gluconolactonase/LRE-like region domain-containing protein</fullName>
    </recommendedName>
</protein>
<dbReference type="EMBL" id="JAZHXI010000021">
    <property type="protein sequence ID" value="KAL2060774.1"/>
    <property type="molecule type" value="Genomic_DNA"/>
</dbReference>